<feature type="compositionally biased region" description="Basic residues" evidence="1">
    <location>
        <begin position="53"/>
        <end position="73"/>
    </location>
</feature>
<name>A0A6J4KCQ8_9ACTN</name>
<feature type="compositionally biased region" description="Basic and acidic residues" evidence="1">
    <location>
        <begin position="1"/>
        <end position="12"/>
    </location>
</feature>
<dbReference type="AlphaFoldDB" id="A0A6J4KCQ8"/>
<gene>
    <name evidence="2" type="ORF">AVDCRST_MAG61-1027</name>
</gene>
<sequence length="73" mass="8167">GNRYRNRADRDWGGPAVCAGRQPALLHRRHAGDHPDRGRRAGHHPDAGAQRSAHPHPARRRGQPLRRAAAHRL</sequence>
<protein>
    <submittedName>
        <fullName evidence="2">Uncharacterized protein</fullName>
    </submittedName>
</protein>
<proteinExistence type="predicted"/>
<feature type="non-terminal residue" evidence="2">
    <location>
        <position position="1"/>
    </location>
</feature>
<evidence type="ECO:0000256" key="1">
    <source>
        <dbReference type="SAM" id="MobiDB-lite"/>
    </source>
</evidence>
<accession>A0A6J4KCQ8</accession>
<evidence type="ECO:0000313" key="2">
    <source>
        <dbReference type="EMBL" id="CAA9301349.1"/>
    </source>
</evidence>
<reference evidence="2" key="1">
    <citation type="submission" date="2020-02" db="EMBL/GenBank/DDBJ databases">
        <authorList>
            <person name="Meier V. D."/>
        </authorList>
    </citation>
    <scope>NUCLEOTIDE SEQUENCE</scope>
    <source>
        <strain evidence="2">AVDCRST_MAG61</strain>
    </source>
</reference>
<feature type="non-terminal residue" evidence="2">
    <location>
        <position position="73"/>
    </location>
</feature>
<feature type="compositionally biased region" description="Basic and acidic residues" evidence="1">
    <location>
        <begin position="32"/>
        <end position="46"/>
    </location>
</feature>
<feature type="region of interest" description="Disordered" evidence="1">
    <location>
        <begin position="1"/>
        <end position="73"/>
    </location>
</feature>
<organism evidence="2">
    <name type="scientific">uncultured Friedmanniella sp</name>
    <dbReference type="NCBI Taxonomy" id="335381"/>
    <lineage>
        <taxon>Bacteria</taxon>
        <taxon>Bacillati</taxon>
        <taxon>Actinomycetota</taxon>
        <taxon>Actinomycetes</taxon>
        <taxon>Propionibacteriales</taxon>
        <taxon>Nocardioidaceae</taxon>
        <taxon>Friedmanniella</taxon>
        <taxon>environmental samples</taxon>
    </lineage>
</organism>
<dbReference type="EMBL" id="CADCTT010000159">
    <property type="protein sequence ID" value="CAA9301349.1"/>
    <property type="molecule type" value="Genomic_DNA"/>
</dbReference>